<keyword evidence="2" id="KW-0812">Transmembrane</keyword>
<feature type="region of interest" description="Disordered" evidence="1">
    <location>
        <begin position="46"/>
        <end position="80"/>
    </location>
</feature>
<reference evidence="3 4" key="1">
    <citation type="journal article" date="2016" name="Mol. Biol. Evol.">
        <title>Comparative Genomics of Early-Diverging Mushroom-Forming Fungi Provides Insights into the Origins of Lignocellulose Decay Capabilities.</title>
        <authorList>
            <person name="Nagy L.G."/>
            <person name="Riley R."/>
            <person name="Tritt A."/>
            <person name="Adam C."/>
            <person name="Daum C."/>
            <person name="Floudas D."/>
            <person name="Sun H."/>
            <person name="Yadav J.S."/>
            <person name="Pangilinan J."/>
            <person name="Larsson K.H."/>
            <person name="Matsuura K."/>
            <person name="Barry K."/>
            <person name="Labutti K."/>
            <person name="Kuo R."/>
            <person name="Ohm R.A."/>
            <person name="Bhattacharya S.S."/>
            <person name="Shirouzu T."/>
            <person name="Yoshinaga Y."/>
            <person name="Martin F.M."/>
            <person name="Grigoriev I.V."/>
            <person name="Hibbett D.S."/>
        </authorList>
    </citation>
    <scope>NUCLEOTIDE SEQUENCE [LARGE SCALE GENOMIC DNA]</scope>
    <source>
        <strain evidence="3 4">93-53</strain>
    </source>
</reference>
<protein>
    <submittedName>
        <fullName evidence="3">Uncharacterized protein</fullName>
    </submittedName>
</protein>
<dbReference type="EMBL" id="KV427639">
    <property type="protein sequence ID" value="KZT04077.1"/>
    <property type="molecule type" value="Genomic_DNA"/>
</dbReference>
<name>A0A165D3C1_9APHY</name>
<gene>
    <name evidence="3" type="ORF">LAESUDRAFT_761433</name>
</gene>
<dbReference type="GeneID" id="63829943"/>
<keyword evidence="2" id="KW-1133">Transmembrane helix</keyword>
<evidence type="ECO:0000256" key="2">
    <source>
        <dbReference type="SAM" id="Phobius"/>
    </source>
</evidence>
<accession>A0A165D3C1</accession>
<dbReference type="InParanoid" id="A0A165D3C1"/>
<feature type="compositionally biased region" description="Basic residues" evidence="1">
    <location>
        <begin position="57"/>
        <end position="71"/>
    </location>
</feature>
<evidence type="ECO:0000256" key="1">
    <source>
        <dbReference type="SAM" id="MobiDB-lite"/>
    </source>
</evidence>
<dbReference type="OrthoDB" id="2793297at2759"/>
<dbReference type="AlphaFoldDB" id="A0A165D3C1"/>
<dbReference type="RefSeq" id="XP_040761817.1">
    <property type="nucleotide sequence ID" value="XM_040912915.1"/>
</dbReference>
<evidence type="ECO:0000313" key="3">
    <source>
        <dbReference type="EMBL" id="KZT04077.1"/>
    </source>
</evidence>
<keyword evidence="4" id="KW-1185">Reference proteome</keyword>
<feature type="transmembrane region" description="Helical" evidence="2">
    <location>
        <begin position="240"/>
        <end position="263"/>
    </location>
</feature>
<dbReference type="Proteomes" id="UP000076871">
    <property type="component" value="Unassembled WGS sequence"/>
</dbReference>
<feature type="region of interest" description="Disordered" evidence="1">
    <location>
        <begin position="97"/>
        <end position="139"/>
    </location>
</feature>
<organism evidence="3 4">
    <name type="scientific">Laetiporus sulphureus 93-53</name>
    <dbReference type="NCBI Taxonomy" id="1314785"/>
    <lineage>
        <taxon>Eukaryota</taxon>
        <taxon>Fungi</taxon>
        <taxon>Dikarya</taxon>
        <taxon>Basidiomycota</taxon>
        <taxon>Agaricomycotina</taxon>
        <taxon>Agaricomycetes</taxon>
        <taxon>Polyporales</taxon>
        <taxon>Laetiporus</taxon>
    </lineage>
</organism>
<proteinExistence type="predicted"/>
<keyword evidence="2" id="KW-0472">Membrane</keyword>
<sequence>MSPQCTQLSGVCGSLHVSASSPHHLLHMADTVALNRSRVKALPMKISPQHSTSSPRKTPHCKTCQRSRAGHPRSGCPYTDSLAPGINSLEALQIDSSIDEKHGRQPSKSPVPHTSIARDDSPPWRPSTPKAEQSHHTAKACSLGHKVGQDEQHMFFDRARLTLEGSVVILKHPKDGIADLLAEAKTVGLAAEVIGSLGKNSRLVVFGRDGELLSKVGHVGGSKKEAVDKVCENEVKKGCYSALVVGGAGTVVGAVATWMALAFL</sequence>
<evidence type="ECO:0000313" key="4">
    <source>
        <dbReference type="Proteomes" id="UP000076871"/>
    </source>
</evidence>